<evidence type="ECO:0000256" key="1">
    <source>
        <dbReference type="SAM" id="Coils"/>
    </source>
</evidence>
<evidence type="ECO:0000313" key="3">
    <source>
        <dbReference type="Proteomes" id="UP000189681"/>
    </source>
</evidence>
<keyword evidence="1" id="KW-0175">Coiled coil</keyword>
<sequence>MQDQTITCPYCAKEIPLTETLSHQIKEGLQKEFELKAREKELELSRREKLLADEIKKVEDAKKIIDQQVSQKLQTEREKVKKEARKEVEEAIRVELKDLQEQNSEKERKLAEAQKVELDFRRKVRELEELRKNQELEITRKLDDERKLIFEKAKKEAEEEGRLKLLEKEKQLEDTKKALDEAKRKAHQGSMQTQGEVLELDLESLLKSQFPVDEIEPVPKGIKGADIVQKVHDRGGRFCGTIIWESKHTKAWNEGWLSKLKDDQREVKAEIAVLVTETMPKGVERFSQVEGVWVTSHVLSIALASVLRMSLIEMAQLKSSLVGKSEKMEVLYNYLSGPEFRQRIEAIVESFQSMKEDLDQEKRAMIKMWAKREKQIERVVNNTVGMYGDMEGIIGASLPHIRSLELTDGTEPLKANDT</sequence>
<accession>A0A1V4AUP0</accession>
<dbReference type="EMBL" id="AYTS01000061">
    <property type="protein sequence ID" value="OOP56820.1"/>
    <property type="molecule type" value="Genomic_DNA"/>
</dbReference>
<gene>
    <name evidence="2" type="ORF">AYP45_07400</name>
</gene>
<comment type="caution">
    <text evidence="2">The sequence shown here is derived from an EMBL/GenBank/DDBJ whole genome shotgun (WGS) entry which is preliminary data.</text>
</comment>
<evidence type="ECO:0000313" key="2">
    <source>
        <dbReference type="EMBL" id="OOP56820.1"/>
    </source>
</evidence>
<organism evidence="2 3">
    <name type="scientific">Candidatus Brocadia carolinensis</name>
    <dbReference type="NCBI Taxonomy" id="1004156"/>
    <lineage>
        <taxon>Bacteria</taxon>
        <taxon>Pseudomonadati</taxon>
        <taxon>Planctomycetota</taxon>
        <taxon>Candidatus Brocadiia</taxon>
        <taxon>Candidatus Brocadiales</taxon>
        <taxon>Candidatus Brocadiaceae</taxon>
        <taxon>Candidatus Brocadia</taxon>
    </lineage>
</organism>
<dbReference type="Pfam" id="PF09903">
    <property type="entry name" value="DUF2130"/>
    <property type="match status" value="1"/>
</dbReference>
<protein>
    <recommendedName>
        <fullName evidence="4">DUF2130 domain-containing protein</fullName>
    </recommendedName>
</protein>
<reference evidence="2 3" key="1">
    <citation type="journal article" date="2017" name="Water Res.">
        <title>Discovery and metagenomic analysis of an anammox bacterial enrichment related to Candidatus "Brocadia caroliniensis" in a full-scale glycerol-fed nitritation-denitritation separate centrate treatment process.</title>
        <authorList>
            <person name="Park H."/>
            <person name="Brotto A.C."/>
            <person name="van Loosdrecht M.C."/>
            <person name="Chandran K."/>
        </authorList>
    </citation>
    <scope>NUCLEOTIDE SEQUENCE [LARGE SCALE GENOMIC DNA]</scope>
    <source>
        <strain evidence="2">26THWARD</strain>
    </source>
</reference>
<proteinExistence type="predicted"/>
<name>A0A1V4AUP0_9BACT</name>
<feature type="coiled-coil region" evidence="1">
    <location>
        <begin position="70"/>
        <end position="185"/>
    </location>
</feature>
<evidence type="ECO:0008006" key="4">
    <source>
        <dbReference type="Google" id="ProtNLM"/>
    </source>
</evidence>
<dbReference type="AlphaFoldDB" id="A0A1V4AUP0"/>
<dbReference type="Proteomes" id="UP000189681">
    <property type="component" value="Unassembled WGS sequence"/>
</dbReference>
<dbReference type="STRING" id="1004156.AYP45_07400"/>
<dbReference type="InterPro" id="IPR019219">
    <property type="entry name" value="DUF2130"/>
</dbReference>